<proteinExistence type="predicted"/>
<keyword evidence="6" id="KW-1185">Reference proteome</keyword>
<name>A0A939LR06_9CELL</name>
<dbReference type="NCBIfam" id="TIGR03709">
    <property type="entry name" value="PPK2_rel_1"/>
    <property type="match status" value="1"/>
</dbReference>
<dbReference type="PANTHER" id="PTHR34383:SF3">
    <property type="entry name" value="POLYPHOSPHATE:AMP PHOSPHOTRANSFERASE"/>
    <property type="match status" value="1"/>
</dbReference>
<gene>
    <name evidence="5" type="ORF">J4G33_01795</name>
</gene>
<feature type="domain" description="Polyphosphate kinase-2-related" evidence="4">
    <location>
        <begin position="34"/>
        <end position="257"/>
    </location>
</feature>
<accession>A0A939LR06</accession>
<evidence type="ECO:0000256" key="2">
    <source>
        <dbReference type="ARBA" id="ARBA00022777"/>
    </source>
</evidence>
<dbReference type="PANTHER" id="PTHR34383">
    <property type="entry name" value="POLYPHOSPHATE:AMP PHOSPHOTRANSFERASE-RELATED"/>
    <property type="match status" value="1"/>
</dbReference>
<evidence type="ECO:0000313" key="5">
    <source>
        <dbReference type="EMBL" id="MBO1750529.1"/>
    </source>
</evidence>
<sequence length="282" mass="31694">MGWSGPAADALRVAPGFDLADLDTRSTPGWRGKKRAGRDATAARGRELADLQEKLYAHGRTGGDRSVLLVLQGMDTAGKGGVVRTVLGMVDPQGVALTAFGVPTPEEAAQHYLWRIRRALPAPGTLGVFDRSHYEDVLVVRVEGLVPVETWEPRFEEINAFEREVVESGTTIVKVLLAISPEEQAHRLRRRLERPHKHWKYVPEDIDARERWRDYQQAYQEVLDRTSTEHAPWHVVPADRKWFSRLAVTELVGRALEGLDLDWPVTEVDVESELARLEASEV</sequence>
<keyword evidence="2 5" id="KW-0418">Kinase</keyword>
<keyword evidence="1" id="KW-0808">Transferase</keyword>
<dbReference type="PIRSF" id="PIRSF028756">
    <property type="entry name" value="PPK2_prd"/>
    <property type="match status" value="1"/>
</dbReference>
<dbReference type="Pfam" id="PF03976">
    <property type="entry name" value="PPK2"/>
    <property type="match status" value="1"/>
</dbReference>
<evidence type="ECO:0000256" key="1">
    <source>
        <dbReference type="ARBA" id="ARBA00022679"/>
    </source>
</evidence>
<dbReference type="GO" id="GO:0008976">
    <property type="term" value="F:polyphosphate kinase activity"/>
    <property type="evidence" value="ECO:0007669"/>
    <property type="project" value="InterPro"/>
</dbReference>
<feature type="region of interest" description="Disordered" evidence="3">
    <location>
        <begin position="24"/>
        <end position="43"/>
    </location>
</feature>
<dbReference type="EMBL" id="JAGEMK010000001">
    <property type="protein sequence ID" value="MBO1750529.1"/>
    <property type="molecule type" value="Genomic_DNA"/>
</dbReference>
<dbReference type="InterPro" id="IPR022300">
    <property type="entry name" value="PPK2-rel_1"/>
</dbReference>
<dbReference type="InterPro" id="IPR022488">
    <property type="entry name" value="PPK2-related"/>
</dbReference>
<dbReference type="SUPFAM" id="SSF52540">
    <property type="entry name" value="P-loop containing nucleoside triphosphate hydrolases"/>
    <property type="match status" value="1"/>
</dbReference>
<evidence type="ECO:0000313" key="6">
    <source>
        <dbReference type="Proteomes" id="UP000664209"/>
    </source>
</evidence>
<dbReference type="GO" id="GO:0006797">
    <property type="term" value="P:polyphosphate metabolic process"/>
    <property type="evidence" value="ECO:0007669"/>
    <property type="project" value="InterPro"/>
</dbReference>
<evidence type="ECO:0000256" key="3">
    <source>
        <dbReference type="SAM" id="MobiDB-lite"/>
    </source>
</evidence>
<dbReference type="InterPro" id="IPR027417">
    <property type="entry name" value="P-loop_NTPase"/>
</dbReference>
<dbReference type="RefSeq" id="WP_208054171.1">
    <property type="nucleotide sequence ID" value="NZ_JAGEMK010000001.1"/>
</dbReference>
<dbReference type="Proteomes" id="UP000664209">
    <property type="component" value="Unassembled WGS sequence"/>
</dbReference>
<comment type="caution">
    <text evidence="5">The sequence shown here is derived from an EMBL/GenBank/DDBJ whole genome shotgun (WGS) entry which is preliminary data.</text>
</comment>
<dbReference type="AlphaFoldDB" id="A0A939LR06"/>
<organism evidence="5 6">
    <name type="scientific">Actinotalea soli</name>
    <dbReference type="NCBI Taxonomy" id="2819234"/>
    <lineage>
        <taxon>Bacteria</taxon>
        <taxon>Bacillati</taxon>
        <taxon>Actinomycetota</taxon>
        <taxon>Actinomycetes</taxon>
        <taxon>Micrococcales</taxon>
        <taxon>Cellulomonadaceae</taxon>
        <taxon>Actinotalea</taxon>
    </lineage>
</organism>
<dbReference type="InterPro" id="IPR016898">
    <property type="entry name" value="Polyphosphate_phosphotransfera"/>
</dbReference>
<dbReference type="Gene3D" id="3.40.50.300">
    <property type="entry name" value="P-loop containing nucleotide triphosphate hydrolases"/>
    <property type="match status" value="1"/>
</dbReference>
<protein>
    <submittedName>
        <fullName evidence="5">Polyphosphate kinase 2 family protein</fullName>
    </submittedName>
</protein>
<reference evidence="5" key="1">
    <citation type="submission" date="2021-03" db="EMBL/GenBank/DDBJ databases">
        <title>Actinotalea soli sp. nov., isolated from soil.</title>
        <authorList>
            <person name="Ping W."/>
            <person name="Zhang J."/>
        </authorList>
    </citation>
    <scope>NUCLEOTIDE SEQUENCE</scope>
    <source>
        <strain evidence="5">BY-33</strain>
    </source>
</reference>
<evidence type="ECO:0000259" key="4">
    <source>
        <dbReference type="Pfam" id="PF03976"/>
    </source>
</evidence>